<sequence length="468" mass="52757">MESKLSTANSLNIRLVSETMVRPAADTKEGTLFLTNIDHLLMFYAQTIYVYPHVSEAESKDVIEILRNALAKVLVPFNFMAGRLRMNDDEERLEVHCNRAGVLFSHAETEIIIADMGTLDFLNPLLPRLTADLQLTDQLSDCPLMILKVTKFRCGGFIVGLSIIHALLDGQSGDIFMNQFASISRGDGLTALPYLNKEALRARDPPRPIYEHPEFMKASVLQAFMANSDPNDLTSPQALWPLSKNQWKSFSFCTKFINYLQSKALEDESLVKKCSKFDVLAAYLWQARTKALDMSPNQVSQLMFAVDFRQRFNPPLPKELIGNAVATSCIRTSANKIINSPLSFCVKQIQDAKGKITEAYVRSTIDWLQLNKGSILSASGGIIISSWSRFITSRMNLGWGAPAYSGPVFHGEQLKNFVILLPKKQQEESIFHVYLALEEHQMDKFTQIYQTSCEMAELDRNVCMQCRL</sequence>
<keyword evidence="2" id="KW-1185">Reference proteome</keyword>
<dbReference type="Proteomes" id="UP001162992">
    <property type="component" value="Chromosome 19"/>
</dbReference>
<name>A0ACC2AX49_DIPCM</name>
<reference evidence="2" key="1">
    <citation type="journal article" date="2024" name="Proc. Natl. Acad. Sci. U.S.A.">
        <title>Extraordinary preservation of gene collinearity over three hundred million years revealed in homosporous lycophytes.</title>
        <authorList>
            <person name="Li C."/>
            <person name="Wickell D."/>
            <person name="Kuo L.Y."/>
            <person name="Chen X."/>
            <person name="Nie B."/>
            <person name="Liao X."/>
            <person name="Peng D."/>
            <person name="Ji J."/>
            <person name="Jenkins J."/>
            <person name="Williams M."/>
            <person name="Shu S."/>
            <person name="Plott C."/>
            <person name="Barry K."/>
            <person name="Rajasekar S."/>
            <person name="Grimwood J."/>
            <person name="Han X."/>
            <person name="Sun S."/>
            <person name="Hou Z."/>
            <person name="He W."/>
            <person name="Dai G."/>
            <person name="Sun C."/>
            <person name="Schmutz J."/>
            <person name="Leebens-Mack J.H."/>
            <person name="Li F.W."/>
            <person name="Wang L."/>
        </authorList>
    </citation>
    <scope>NUCLEOTIDE SEQUENCE [LARGE SCALE GENOMIC DNA]</scope>
    <source>
        <strain evidence="2">cv. PW_Plant_1</strain>
    </source>
</reference>
<comment type="caution">
    <text evidence="1">The sequence shown here is derived from an EMBL/GenBank/DDBJ whole genome shotgun (WGS) entry which is preliminary data.</text>
</comment>
<accession>A0ACC2AX49</accession>
<evidence type="ECO:0000313" key="1">
    <source>
        <dbReference type="EMBL" id="KAJ7522103.1"/>
    </source>
</evidence>
<dbReference type="EMBL" id="CM055110">
    <property type="protein sequence ID" value="KAJ7522103.1"/>
    <property type="molecule type" value="Genomic_DNA"/>
</dbReference>
<gene>
    <name evidence="1" type="ORF">O6H91_19G083500</name>
</gene>
<evidence type="ECO:0000313" key="2">
    <source>
        <dbReference type="Proteomes" id="UP001162992"/>
    </source>
</evidence>
<protein>
    <submittedName>
        <fullName evidence="1">Uncharacterized protein</fullName>
    </submittedName>
</protein>
<proteinExistence type="predicted"/>
<organism evidence="1 2">
    <name type="scientific">Diphasiastrum complanatum</name>
    <name type="common">Issler's clubmoss</name>
    <name type="synonym">Lycopodium complanatum</name>
    <dbReference type="NCBI Taxonomy" id="34168"/>
    <lineage>
        <taxon>Eukaryota</taxon>
        <taxon>Viridiplantae</taxon>
        <taxon>Streptophyta</taxon>
        <taxon>Embryophyta</taxon>
        <taxon>Tracheophyta</taxon>
        <taxon>Lycopodiopsida</taxon>
        <taxon>Lycopodiales</taxon>
        <taxon>Lycopodiaceae</taxon>
        <taxon>Lycopodioideae</taxon>
        <taxon>Diphasiastrum</taxon>
    </lineage>
</organism>